<keyword evidence="6 11" id="KW-0812">Transmembrane</keyword>
<comment type="caution">
    <text evidence="13">The sequence shown here is derived from an EMBL/GenBank/DDBJ whole genome shotgun (WGS) entry which is preliminary data.</text>
</comment>
<dbReference type="NCBIfam" id="TIGR02532">
    <property type="entry name" value="IV_pilin_GFxxxE"/>
    <property type="match status" value="1"/>
</dbReference>
<keyword evidence="14" id="KW-1185">Reference proteome</keyword>
<organism evidence="13 14">
    <name type="scientific">Endozoicomonas gorgoniicola</name>
    <dbReference type="NCBI Taxonomy" id="1234144"/>
    <lineage>
        <taxon>Bacteria</taxon>
        <taxon>Pseudomonadati</taxon>
        <taxon>Pseudomonadota</taxon>
        <taxon>Gammaproteobacteria</taxon>
        <taxon>Oceanospirillales</taxon>
        <taxon>Endozoicomonadaceae</taxon>
        <taxon>Endozoicomonas</taxon>
    </lineage>
</organism>
<feature type="domain" description="General secretion pathway GspH" evidence="12">
    <location>
        <begin position="46"/>
        <end position="181"/>
    </location>
</feature>
<dbReference type="PROSITE" id="PS00409">
    <property type="entry name" value="PROKAR_NTER_METHYL"/>
    <property type="match status" value="1"/>
</dbReference>
<dbReference type="EMBL" id="JAPFCC010000001">
    <property type="protein sequence ID" value="MCW7553828.1"/>
    <property type="molecule type" value="Genomic_DNA"/>
</dbReference>
<evidence type="ECO:0000256" key="7">
    <source>
        <dbReference type="ARBA" id="ARBA00022989"/>
    </source>
</evidence>
<sequence>MKHLAASGLTLIELMITLLIGSIILSISISQIGVIANRIQFDSIQQSLISGLLFARAEAIENGGLVAACASTTITSASVSCSATRDNWSSGWIIFIDRNNNGIFDPAFDRSPGAPARAAADDEMLMMRHLESNARISWERNNTISFLANGATTAANVGAFSLCDANGNADLTRGININLSGRVRPTATVSCP</sequence>
<evidence type="ECO:0000256" key="5">
    <source>
        <dbReference type="ARBA" id="ARBA00022519"/>
    </source>
</evidence>
<keyword evidence="3" id="KW-1003">Cell membrane</keyword>
<gene>
    <name evidence="13" type="ORF">NX722_14570</name>
</gene>
<comment type="similarity">
    <text evidence="9">Belongs to the GSP H family.</text>
</comment>
<feature type="transmembrane region" description="Helical" evidence="11">
    <location>
        <begin position="12"/>
        <end position="36"/>
    </location>
</feature>
<evidence type="ECO:0000256" key="3">
    <source>
        <dbReference type="ARBA" id="ARBA00022475"/>
    </source>
</evidence>
<dbReference type="InterPro" id="IPR022346">
    <property type="entry name" value="T2SS_GspH"/>
</dbReference>
<dbReference type="SUPFAM" id="SSF54523">
    <property type="entry name" value="Pili subunits"/>
    <property type="match status" value="1"/>
</dbReference>
<evidence type="ECO:0000313" key="13">
    <source>
        <dbReference type="EMBL" id="MCW7553828.1"/>
    </source>
</evidence>
<evidence type="ECO:0000259" key="12">
    <source>
        <dbReference type="Pfam" id="PF12019"/>
    </source>
</evidence>
<name>A0ABT3MXM9_9GAMM</name>
<evidence type="ECO:0000256" key="4">
    <source>
        <dbReference type="ARBA" id="ARBA00022481"/>
    </source>
</evidence>
<evidence type="ECO:0000313" key="14">
    <source>
        <dbReference type="Proteomes" id="UP001209854"/>
    </source>
</evidence>
<dbReference type="Gene3D" id="3.55.40.10">
    <property type="entry name" value="minor pseudopilin epsh domain"/>
    <property type="match status" value="1"/>
</dbReference>
<keyword evidence="4" id="KW-0488">Methylation</keyword>
<dbReference type="InterPro" id="IPR045584">
    <property type="entry name" value="Pilin-like"/>
</dbReference>
<evidence type="ECO:0000256" key="8">
    <source>
        <dbReference type="ARBA" id="ARBA00023136"/>
    </source>
</evidence>
<dbReference type="InterPro" id="IPR012902">
    <property type="entry name" value="N_methyl_site"/>
</dbReference>
<evidence type="ECO:0000256" key="11">
    <source>
        <dbReference type="SAM" id="Phobius"/>
    </source>
</evidence>
<comment type="subcellular location">
    <subcellularLocation>
        <location evidence="1">Cell inner membrane</location>
        <topology evidence="1">Single-pass membrane protein</topology>
    </subcellularLocation>
</comment>
<reference evidence="13 14" key="1">
    <citation type="submission" date="2022-10" db="EMBL/GenBank/DDBJ databases">
        <title>High-quality genome sequences of two octocoral-associated bacteria, Endozoicomonas euniceicola EF212 and Endozoicomonas gorgoniicola PS125.</title>
        <authorList>
            <person name="Chiou Y.-J."/>
            <person name="Chen Y.-H."/>
        </authorList>
    </citation>
    <scope>NUCLEOTIDE SEQUENCE [LARGE SCALE GENOMIC DNA]</scope>
    <source>
        <strain evidence="13 14">PS125</strain>
    </source>
</reference>
<keyword evidence="7 11" id="KW-1133">Transmembrane helix</keyword>
<accession>A0ABT3MXM9</accession>
<evidence type="ECO:0000256" key="9">
    <source>
        <dbReference type="ARBA" id="ARBA00025772"/>
    </source>
</evidence>
<dbReference type="Proteomes" id="UP001209854">
    <property type="component" value="Unassembled WGS sequence"/>
</dbReference>
<protein>
    <recommendedName>
        <fullName evidence="2">Type II secretion system protein H</fullName>
    </recommendedName>
    <alternativeName>
        <fullName evidence="10">General secretion pathway protein H</fullName>
    </alternativeName>
</protein>
<evidence type="ECO:0000256" key="6">
    <source>
        <dbReference type="ARBA" id="ARBA00022692"/>
    </source>
</evidence>
<keyword evidence="8 11" id="KW-0472">Membrane</keyword>
<dbReference type="RefSeq" id="WP_262563567.1">
    <property type="nucleotide sequence ID" value="NZ_JAPFCC010000001.1"/>
</dbReference>
<keyword evidence="5" id="KW-0997">Cell inner membrane</keyword>
<evidence type="ECO:0000256" key="2">
    <source>
        <dbReference type="ARBA" id="ARBA00021549"/>
    </source>
</evidence>
<evidence type="ECO:0000256" key="1">
    <source>
        <dbReference type="ARBA" id="ARBA00004377"/>
    </source>
</evidence>
<evidence type="ECO:0000256" key="10">
    <source>
        <dbReference type="ARBA" id="ARBA00030775"/>
    </source>
</evidence>
<dbReference type="Pfam" id="PF12019">
    <property type="entry name" value="GspH"/>
    <property type="match status" value="1"/>
</dbReference>
<proteinExistence type="inferred from homology"/>